<sequence>MDITGNELDYISEETEVFTIVTHLIRQKKVVCGLAIIVVQIALERYYSRHESRFTEPNPFQEQIDNINRLVRRSDVTCLEQLRMDRNCFMRLCNLIETVGGLSHSRSVCLEEKVAMFLYTIAHYHKNRVVKHHFFRSGQTVSRHFNDVLRAVIRLQGQLLVKPEPITQACTDDRWKIFQVTFEIEYNCLGALDGTYIDVRVGPSVRPRYRNRKRELAINVLGVCNTDMNIIYVLSGWEGSAADSRILRDAITRTNGLKIPTGLYYLVDAGYTNAEGFLAPYRGKRYHLKEWDGPAPQDHEEYFNMKHAQARNVIERTFGLLKIRWAILRSYSFFPIRTQSRIVTACCLVHNHIRKEMSIVPHEHELDNLEEEDHDDDYIDTVETSGQWIDWRDAFAQHIYQEWQERRGHGGN</sequence>
<organism evidence="1 2">
    <name type="scientific">Rhododendron molle</name>
    <name type="common">Chinese azalea</name>
    <name type="synonym">Azalea mollis</name>
    <dbReference type="NCBI Taxonomy" id="49168"/>
    <lineage>
        <taxon>Eukaryota</taxon>
        <taxon>Viridiplantae</taxon>
        <taxon>Streptophyta</taxon>
        <taxon>Embryophyta</taxon>
        <taxon>Tracheophyta</taxon>
        <taxon>Spermatophyta</taxon>
        <taxon>Magnoliopsida</taxon>
        <taxon>eudicotyledons</taxon>
        <taxon>Gunneridae</taxon>
        <taxon>Pentapetalae</taxon>
        <taxon>asterids</taxon>
        <taxon>Ericales</taxon>
        <taxon>Ericaceae</taxon>
        <taxon>Ericoideae</taxon>
        <taxon>Rhodoreae</taxon>
        <taxon>Rhododendron</taxon>
    </lineage>
</organism>
<proteinExistence type="predicted"/>
<evidence type="ECO:0000313" key="1">
    <source>
        <dbReference type="EMBL" id="KAI8568086.1"/>
    </source>
</evidence>
<comment type="caution">
    <text evidence="1">The sequence shown here is derived from an EMBL/GenBank/DDBJ whole genome shotgun (WGS) entry which is preliminary data.</text>
</comment>
<protein>
    <submittedName>
        <fullName evidence="1">Uncharacterized protein</fullName>
    </submittedName>
</protein>
<gene>
    <name evidence="1" type="ORF">RHMOL_Rhmol02G0170000</name>
</gene>
<evidence type="ECO:0000313" key="2">
    <source>
        <dbReference type="Proteomes" id="UP001062846"/>
    </source>
</evidence>
<accession>A0ACC0PSF2</accession>
<dbReference type="EMBL" id="CM046389">
    <property type="protein sequence ID" value="KAI8568086.1"/>
    <property type="molecule type" value="Genomic_DNA"/>
</dbReference>
<reference evidence="1" key="1">
    <citation type="submission" date="2022-02" db="EMBL/GenBank/DDBJ databases">
        <title>Plant Genome Project.</title>
        <authorList>
            <person name="Zhang R.-G."/>
        </authorList>
    </citation>
    <scope>NUCLEOTIDE SEQUENCE</scope>
    <source>
        <strain evidence="1">AT1</strain>
    </source>
</reference>
<keyword evidence="2" id="KW-1185">Reference proteome</keyword>
<dbReference type="Proteomes" id="UP001062846">
    <property type="component" value="Chromosome 2"/>
</dbReference>
<name>A0ACC0PSF2_RHOML</name>